<dbReference type="PANTHER" id="PTHR30272:SF1">
    <property type="entry name" value="3-HYDROXYACYL-[ACYL-CARRIER-PROTEIN] DEHYDRATASE"/>
    <property type="match status" value="1"/>
</dbReference>
<dbReference type="Pfam" id="PF07977">
    <property type="entry name" value="FabA"/>
    <property type="match status" value="1"/>
</dbReference>
<accession>A0A5D0MIX9</accession>
<dbReference type="CDD" id="cd01288">
    <property type="entry name" value="FabZ"/>
    <property type="match status" value="1"/>
</dbReference>
<evidence type="ECO:0000256" key="3">
    <source>
        <dbReference type="ARBA" id="ARBA00022516"/>
    </source>
</evidence>
<evidence type="ECO:0000313" key="9">
    <source>
        <dbReference type="EMBL" id="TYB31885.1"/>
    </source>
</evidence>
<dbReference type="InterPro" id="IPR010084">
    <property type="entry name" value="FabZ"/>
</dbReference>
<dbReference type="GO" id="GO:0005737">
    <property type="term" value="C:cytoplasm"/>
    <property type="evidence" value="ECO:0007669"/>
    <property type="project" value="UniProtKB-SubCell"/>
</dbReference>
<dbReference type="PANTHER" id="PTHR30272">
    <property type="entry name" value="3-HYDROXYACYL-[ACYL-CARRIER-PROTEIN] DEHYDRATASE"/>
    <property type="match status" value="1"/>
</dbReference>
<dbReference type="InterPro" id="IPR029069">
    <property type="entry name" value="HotDog_dom_sf"/>
</dbReference>
<evidence type="ECO:0000256" key="4">
    <source>
        <dbReference type="ARBA" id="ARBA00022556"/>
    </source>
</evidence>
<keyword evidence="3 8" id="KW-0444">Lipid biosynthesis</keyword>
<name>A0A5D0MIX9_9BACT</name>
<feature type="active site" evidence="8">
    <location>
        <position position="46"/>
    </location>
</feature>
<evidence type="ECO:0000256" key="2">
    <source>
        <dbReference type="ARBA" id="ARBA00022490"/>
    </source>
</evidence>
<evidence type="ECO:0000256" key="5">
    <source>
        <dbReference type="ARBA" id="ARBA00023098"/>
    </source>
</evidence>
<keyword evidence="4 8" id="KW-0441">Lipid A biosynthesis</keyword>
<protein>
    <recommendedName>
        <fullName evidence="8">3-hydroxyacyl-[acyl-carrier-protein] dehydratase FabZ</fullName>
        <ecNumber evidence="8">4.2.1.59</ecNumber>
    </recommendedName>
    <alternativeName>
        <fullName evidence="8">(3R)-hydroxymyristoyl-[acyl-carrier-protein] dehydratase</fullName>
        <shortName evidence="8">(3R)-hydroxymyristoyl-ACP dehydrase</shortName>
    </alternativeName>
    <alternativeName>
        <fullName evidence="8">Beta-hydroxyacyl-ACP dehydratase</fullName>
    </alternativeName>
</protein>
<comment type="similarity">
    <text evidence="8">Belongs to the thioester dehydratase family. FabZ subfamily.</text>
</comment>
<dbReference type="Gene3D" id="3.10.129.10">
    <property type="entry name" value="Hotdog Thioesterase"/>
    <property type="match status" value="1"/>
</dbReference>
<keyword evidence="2 8" id="KW-0963">Cytoplasm</keyword>
<sequence length="147" mass="16602">MDIREILDFMPHRYPILLIDRIEEINENSVVAKKNITYNEPIFQGHFPDNPIFPGVLIVESMAQAAAVLLHNGRGFKKEEKDTYFMGIEKVKFKKPVKPGDSMMLDVEIVQEKRLKKGIVLKLKGKAKVDSKVVTTGSLTVGAFDKS</sequence>
<organism evidence="9 10">
    <name type="scientific">Candidatus Mcinerneyibacterium aminivorans</name>
    <dbReference type="NCBI Taxonomy" id="2703815"/>
    <lineage>
        <taxon>Bacteria</taxon>
        <taxon>Candidatus Macinerneyibacteriota</taxon>
        <taxon>Candidatus Mcinerneyibacteria</taxon>
        <taxon>Candidatus Mcinerneyibacteriales</taxon>
        <taxon>Candidatus Mcinerneyibacteriaceae</taxon>
        <taxon>Candidatus Mcinerneyibacterium</taxon>
    </lineage>
</organism>
<dbReference type="GO" id="GO:0016020">
    <property type="term" value="C:membrane"/>
    <property type="evidence" value="ECO:0007669"/>
    <property type="project" value="GOC"/>
</dbReference>
<dbReference type="EC" id="4.2.1.59" evidence="8"/>
<comment type="subcellular location">
    <subcellularLocation>
        <location evidence="1 8">Cytoplasm</location>
    </subcellularLocation>
</comment>
<dbReference type="NCBIfam" id="TIGR01750">
    <property type="entry name" value="fabZ"/>
    <property type="match status" value="1"/>
</dbReference>
<keyword evidence="10" id="KW-1185">Reference proteome</keyword>
<evidence type="ECO:0000313" key="10">
    <source>
        <dbReference type="Proteomes" id="UP000324143"/>
    </source>
</evidence>
<comment type="function">
    <text evidence="7 8">Involved in unsaturated fatty acids biosynthesis. Catalyzes the dehydration of short chain beta-hydroxyacyl-ACPs and long chain saturated and unsaturated beta-hydroxyacyl-ACPs.</text>
</comment>
<dbReference type="AlphaFoldDB" id="A0A5D0MIX9"/>
<dbReference type="GO" id="GO:0006633">
    <property type="term" value="P:fatty acid biosynthetic process"/>
    <property type="evidence" value="ECO:0007669"/>
    <property type="project" value="UniProtKB-UniRule"/>
</dbReference>
<dbReference type="FunFam" id="3.10.129.10:FF:000001">
    <property type="entry name" value="3-hydroxyacyl-[acyl-carrier-protein] dehydratase FabZ"/>
    <property type="match status" value="1"/>
</dbReference>
<dbReference type="SUPFAM" id="SSF54637">
    <property type="entry name" value="Thioesterase/thiol ester dehydrase-isomerase"/>
    <property type="match status" value="1"/>
</dbReference>
<dbReference type="NCBIfam" id="NF000582">
    <property type="entry name" value="PRK00006.1"/>
    <property type="match status" value="1"/>
</dbReference>
<dbReference type="InterPro" id="IPR013114">
    <property type="entry name" value="FabA_FabZ"/>
</dbReference>
<dbReference type="EMBL" id="VSIX01000026">
    <property type="protein sequence ID" value="TYB31885.1"/>
    <property type="molecule type" value="Genomic_DNA"/>
</dbReference>
<dbReference type="Proteomes" id="UP000324143">
    <property type="component" value="Unassembled WGS sequence"/>
</dbReference>
<keyword evidence="6 8" id="KW-0456">Lyase</keyword>
<comment type="catalytic activity">
    <reaction evidence="8">
        <text>a (3R)-hydroxyacyl-[ACP] = a (2E)-enoyl-[ACP] + H2O</text>
        <dbReference type="Rhea" id="RHEA:13097"/>
        <dbReference type="Rhea" id="RHEA-COMP:9925"/>
        <dbReference type="Rhea" id="RHEA-COMP:9945"/>
        <dbReference type="ChEBI" id="CHEBI:15377"/>
        <dbReference type="ChEBI" id="CHEBI:78784"/>
        <dbReference type="ChEBI" id="CHEBI:78827"/>
        <dbReference type="EC" id="4.2.1.59"/>
    </reaction>
</comment>
<proteinExistence type="inferred from homology"/>
<evidence type="ECO:0000256" key="6">
    <source>
        <dbReference type="ARBA" id="ARBA00023239"/>
    </source>
</evidence>
<dbReference type="GO" id="GO:0019171">
    <property type="term" value="F:(3R)-hydroxyacyl-[acyl-carrier-protein] dehydratase activity"/>
    <property type="evidence" value="ECO:0007669"/>
    <property type="project" value="UniProtKB-EC"/>
</dbReference>
<reference evidence="9" key="1">
    <citation type="submission" date="2019-08" db="EMBL/GenBank/DDBJ databases">
        <title>Genomic characterization of a novel candidate phylum (ARYD3) from a high temperature, high salinity tertiary oil reservoir in north central Oklahoma, USA.</title>
        <authorList>
            <person name="Youssef N.H."/>
            <person name="Yadav A."/>
            <person name="Elshahed M.S."/>
        </authorList>
    </citation>
    <scope>NUCLEOTIDE SEQUENCE [LARGE SCALE GENOMIC DNA]</scope>
    <source>
        <strain evidence="9">ARYD3</strain>
    </source>
</reference>
<evidence type="ECO:0000256" key="1">
    <source>
        <dbReference type="ARBA" id="ARBA00004496"/>
    </source>
</evidence>
<evidence type="ECO:0000256" key="8">
    <source>
        <dbReference type="HAMAP-Rule" id="MF_00406"/>
    </source>
</evidence>
<gene>
    <name evidence="8 9" type="primary">fabZ</name>
    <name evidence="9" type="ORF">FXF47_02060</name>
</gene>
<keyword evidence="5 8" id="KW-0443">Lipid metabolism</keyword>
<dbReference type="GO" id="GO:0009245">
    <property type="term" value="P:lipid A biosynthetic process"/>
    <property type="evidence" value="ECO:0007669"/>
    <property type="project" value="UniProtKB-UniRule"/>
</dbReference>
<comment type="caution">
    <text evidence="9">The sequence shown here is derived from an EMBL/GenBank/DDBJ whole genome shotgun (WGS) entry which is preliminary data.</text>
</comment>
<evidence type="ECO:0000256" key="7">
    <source>
        <dbReference type="ARBA" id="ARBA00025049"/>
    </source>
</evidence>
<dbReference type="HAMAP" id="MF_00406">
    <property type="entry name" value="FabZ"/>
    <property type="match status" value="1"/>
</dbReference>